<dbReference type="RefSeq" id="WP_003149146.1">
    <property type="nucleotide sequence ID" value="NZ_CAADND010000571.1"/>
</dbReference>
<evidence type="ECO:0000313" key="1">
    <source>
        <dbReference type="EMBL" id="CRP82219.1"/>
    </source>
</evidence>
<gene>
    <name evidence="1" type="ORF">PAERUG_P19_London_7_VIM_2_05_10_05677</name>
</gene>
<sequence length="306" mass="34491">MRRTLQEHLQFAVQNTQNQLAQAVVLKEMLHYDILRALAASELGDRLVFQGGTALRICHNGNRLSEDLDFVAGAGEVEPLVLDEMATILQEQMSDRYGLTFDRIKEPKNALQAGSVAVKRWSFDIQVQALGATSKIHFEVCNVPAHDAVPMVLRPVYRQLESIEPFTLKVESAEEIYADKLVALGLRKFVKARDCWDLSFLSNRGYSANYDLVLQKLKDYQQTPEAYLVGLSQAQERLADPATIKAFVDEMSRFVDAGMQRALSQNPDSARAYLQHAAREATQIRQWLEQGQAQNLQEDYDTGPSM</sequence>
<comment type="caution">
    <text evidence="1">The sequence shown here is derived from an EMBL/GenBank/DDBJ whole genome shotgun (WGS) entry which is preliminary data.</text>
</comment>
<name>A0A9P1R8P2_PSEAI</name>
<dbReference type="Gene3D" id="3.10.450.620">
    <property type="entry name" value="JHP933, nucleotidyltransferase-like core domain"/>
    <property type="match status" value="1"/>
</dbReference>
<dbReference type="Pfam" id="PF08843">
    <property type="entry name" value="AbiEii"/>
    <property type="match status" value="1"/>
</dbReference>
<dbReference type="InterPro" id="IPR014942">
    <property type="entry name" value="AbiEii"/>
</dbReference>
<organism evidence="1 2">
    <name type="scientific">Pseudomonas aeruginosa</name>
    <dbReference type="NCBI Taxonomy" id="287"/>
    <lineage>
        <taxon>Bacteria</taxon>
        <taxon>Pseudomonadati</taxon>
        <taxon>Pseudomonadota</taxon>
        <taxon>Gammaproteobacteria</taxon>
        <taxon>Pseudomonadales</taxon>
        <taxon>Pseudomonadaceae</taxon>
        <taxon>Pseudomonas</taxon>
    </lineage>
</organism>
<dbReference type="EMBL" id="CVVU01000245">
    <property type="protein sequence ID" value="CRP82219.1"/>
    <property type="molecule type" value="Genomic_DNA"/>
</dbReference>
<dbReference type="Proteomes" id="UP000045039">
    <property type="component" value="Unassembled WGS sequence"/>
</dbReference>
<accession>A0A9P1R8P2</accession>
<evidence type="ECO:0008006" key="3">
    <source>
        <dbReference type="Google" id="ProtNLM"/>
    </source>
</evidence>
<protein>
    <recommendedName>
        <fullName evidence="3">Nucleotidyl transferase AbiEii/AbiGii toxin family protein</fullName>
    </recommendedName>
</protein>
<proteinExistence type="predicted"/>
<reference evidence="2" key="1">
    <citation type="submission" date="2015-06" db="EMBL/GenBank/DDBJ databases">
        <authorList>
            <person name="Radhakrishnan Rajesh"/>
            <person name="Underwood Anthony"/>
            <person name="Al-Shahib Ali"/>
        </authorList>
    </citation>
    <scope>NUCLEOTIDE SEQUENCE [LARGE SCALE GENOMIC DNA]</scope>
    <source>
        <strain evidence="2">P19_London_7_VIM_2_05_10</strain>
    </source>
</reference>
<dbReference type="AlphaFoldDB" id="A0A9P1R8P2"/>
<evidence type="ECO:0000313" key="2">
    <source>
        <dbReference type="Proteomes" id="UP000045039"/>
    </source>
</evidence>